<organism evidence="2">
    <name type="scientific">hydrothermal vent metagenome</name>
    <dbReference type="NCBI Taxonomy" id="652676"/>
    <lineage>
        <taxon>unclassified sequences</taxon>
        <taxon>metagenomes</taxon>
        <taxon>ecological metagenomes</taxon>
    </lineage>
</organism>
<protein>
    <submittedName>
        <fullName evidence="2">Glyoxalase family protein</fullName>
    </submittedName>
</protein>
<dbReference type="AlphaFoldDB" id="A0A160VBJ5"/>
<evidence type="ECO:0000259" key="1">
    <source>
        <dbReference type="PROSITE" id="PS51819"/>
    </source>
</evidence>
<dbReference type="InterPro" id="IPR029068">
    <property type="entry name" value="Glyas_Bleomycin-R_OHBP_Dase"/>
</dbReference>
<dbReference type="Gene3D" id="3.10.180.10">
    <property type="entry name" value="2,3-Dihydroxybiphenyl 1,2-Dioxygenase, domain 1"/>
    <property type="match status" value="1"/>
</dbReference>
<accession>A0A160VBJ5</accession>
<proteinExistence type="predicted"/>
<evidence type="ECO:0000313" key="2">
    <source>
        <dbReference type="EMBL" id="CUV01930.1"/>
    </source>
</evidence>
<dbReference type="PANTHER" id="PTHR36110">
    <property type="entry name" value="RING-CLEAVING DIOXYGENASE MHQE-RELATED"/>
    <property type="match status" value="1"/>
</dbReference>
<sequence>MKTRGINHIAMVTNDMEKTVRFYRDIMGFPLVAAIGGNPNGLRARHYFFETGPNSTIAFFEWAGAEDFHKPAGLEAAGRIQFDHVSFDVETEDELLDLQTRLNDAGQEVTTVIDHNFIHSIYFHDFSGIALEASVWITNPTGKAPDHSNKNIFNDPNPVPALQEEMDQARLVESNG</sequence>
<dbReference type="EMBL" id="FAXA01000152">
    <property type="protein sequence ID" value="CUV01930.1"/>
    <property type="molecule type" value="Genomic_DNA"/>
</dbReference>
<dbReference type="CDD" id="cd06587">
    <property type="entry name" value="VOC"/>
    <property type="match status" value="1"/>
</dbReference>
<reference evidence="2" key="1">
    <citation type="submission" date="2015-10" db="EMBL/GenBank/DDBJ databases">
        <authorList>
            <person name="Gilbert D.G."/>
        </authorList>
    </citation>
    <scope>NUCLEOTIDE SEQUENCE</scope>
</reference>
<dbReference type="InterPro" id="IPR004360">
    <property type="entry name" value="Glyas_Fos-R_dOase_dom"/>
</dbReference>
<feature type="domain" description="VOC" evidence="1">
    <location>
        <begin position="5"/>
        <end position="136"/>
    </location>
</feature>
<name>A0A160VBJ5_9ZZZZ</name>
<dbReference type="InterPro" id="IPR037523">
    <property type="entry name" value="VOC_core"/>
</dbReference>
<dbReference type="PROSITE" id="PS51819">
    <property type="entry name" value="VOC"/>
    <property type="match status" value="1"/>
</dbReference>
<dbReference type="SUPFAM" id="SSF54593">
    <property type="entry name" value="Glyoxalase/Bleomycin resistance protein/Dihydroxybiphenyl dioxygenase"/>
    <property type="match status" value="1"/>
</dbReference>
<dbReference type="InterPro" id="IPR052537">
    <property type="entry name" value="Extradiol_RC_dioxygenase"/>
</dbReference>
<dbReference type="PANTHER" id="PTHR36110:SF4">
    <property type="entry name" value="RING-CLEAVING DIOXYGENASE MHQA-RELATED"/>
    <property type="match status" value="1"/>
</dbReference>
<gene>
    <name evidence="2" type="ORF">MGWOODY_Clf3018</name>
</gene>
<dbReference type="Pfam" id="PF00903">
    <property type="entry name" value="Glyoxalase"/>
    <property type="match status" value="1"/>
</dbReference>